<dbReference type="PANTHER" id="PTHR46708:SF2">
    <property type="entry name" value="FIBRONECTIN TYPE-III DOMAIN-CONTAINING PROTEIN"/>
    <property type="match status" value="1"/>
</dbReference>
<evidence type="ECO:0000256" key="1">
    <source>
        <dbReference type="ARBA" id="ARBA00022737"/>
    </source>
</evidence>
<dbReference type="EMBL" id="PP763431">
    <property type="protein sequence ID" value="XBN42094.1"/>
    <property type="molecule type" value="Genomic_DNA"/>
</dbReference>
<feature type="domain" description="Fibronectin type-III" evidence="2">
    <location>
        <begin position="226"/>
        <end position="324"/>
    </location>
</feature>
<dbReference type="InterPro" id="IPR003961">
    <property type="entry name" value="FN3_dom"/>
</dbReference>
<sequence>MATSGSASGNYSGRTSHSAVLEVWRAAVSGTRAQWGWRLVAYAPNNASFAFDCFGWSVNVAGQGFSGCHGLDFRGTTSIQLGSGQTGWIEQGSGTPTIGYSFSHGPASIFGTASGSGSFTADALATVPGVPPSFSLAERGVDYLEFQWGTAAANGSAIDLYQFQVSNNSAMTSQVNAPGFGPTLRRGRTTATLLGNQIYYTRIRARNGVGWGPWSGVRTDVTKPAPITGLRVTGAGPNSISYAWDAATGNGTIQTYQVVVSPTSAVDSNGTLVDRVAAPQTGTARTALVDGLAPNTLYYAQVRARNAGNWAEWSPLITFTTPEATPPGLNVAPTLSGSSALLTATPPSGLTIATYRVQYRTSSTADPVTVDFTGTTRTITGLIPGQVYQWRIAGFFTGGSTPYSAWQNITQPSTNTNPGDYFDGATPAKTDATYAWDGTANNSASRANGVAPLGWRTFSQAAVVSGGTGVVARVSGGRQGSFAARTTFFSDTTVAGFHGGTGYAAGQTFDVQEGGTYAGGVYVQPSRSQRMAAEIVWLNSSRAVVGYVRGSDSVVTPDGLERLVVSALAPAGVAYGAIGWVDVAGDGWSVWRGGDTVLADDANVTVGQLLPFFSGDTPDTAQYDYAWLGAANASISERITLDFSGVDPLADPDCPPLPIPPSAPFIDDSCIEATGEWRRYWAVVSEQEVSAWQDVVTTLTLTTGVSPARQVRIRYWANPDGILPEDFQQTSGWDAEQIISYMPADTVLTIDGVSERVWAAVGDAPARSADRLLYGTGGTPASWPVLSCGSGYLISFDVPLDAPVGNLTTDIALTRRM</sequence>
<dbReference type="SMART" id="SM00060">
    <property type="entry name" value="FN3"/>
    <property type="match status" value="3"/>
</dbReference>
<dbReference type="Pfam" id="PF00041">
    <property type="entry name" value="fn3"/>
    <property type="match status" value="2"/>
</dbReference>
<organism evidence="3">
    <name type="scientific">Microbacterium phage Merry</name>
    <dbReference type="NCBI Taxonomy" id="3144827"/>
    <lineage>
        <taxon>Viruses</taxon>
    </lineage>
</organism>
<dbReference type="PROSITE" id="PS50853">
    <property type="entry name" value="FN3"/>
    <property type="match status" value="3"/>
</dbReference>
<dbReference type="InterPro" id="IPR050991">
    <property type="entry name" value="ECM_Regulatory_Proteins"/>
</dbReference>
<reference evidence="3" key="1">
    <citation type="submission" date="2024-05" db="EMBL/GenBank/DDBJ databases">
        <title>Complete genome sequence of bacteriophages Merry and Sunny infecting Microbacterium sp. isolated from an alkaline commercial outdoor algal pond.</title>
        <authorList>
            <person name="Levesque A.V."/>
            <person name="Rabines A.J."/>
            <person name="Alrubaiaan E."/>
            <person name="Oliver A."/>
            <person name="Allen E.E."/>
            <person name="Hazlebeck D."/>
            <person name="Pinowska A."/>
            <person name="Traller J.C."/>
            <person name="Zeigler Allen L."/>
        </authorList>
    </citation>
    <scope>NUCLEOTIDE SEQUENCE</scope>
</reference>
<feature type="domain" description="Fibronectin type-III" evidence="2">
    <location>
        <begin position="326"/>
        <end position="414"/>
    </location>
</feature>
<protein>
    <submittedName>
        <fullName evidence="3">Minor tail protein</fullName>
    </submittedName>
</protein>
<accession>A0AAU7J7H0</accession>
<evidence type="ECO:0000259" key="2">
    <source>
        <dbReference type="PROSITE" id="PS50853"/>
    </source>
</evidence>
<name>A0AAU7J7H0_9VIRU</name>
<dbReference type="InterPro" id="IPR036116">
    <property type="entry name" value="FN3_sf"/>
</dbReference>
<keyword evidence="1" id="KW-0677">Repeat</keyword>
<dbReference type="PANTHER" id="PTHR46708">
    <property type="entry name" value="TENASCIN"/>
    <property type="match status" value="1"/>
</dbReference>
<dbReference type="SUPFAM" id="SSF49265">
    <property type="entry name" value="Fibronectin type III"/>
    <property type="match status" value="2"/>
</dbReference>
<evidence type="ECO:0000313" key="3">
    <source>
        <dbReference type="EMBL" id="XBN42094.1"/>
    </source>
</evidence>
<dbReference type="InterPro" id="IPR013783">
    <property type="entry name" value="Ig-like_fold"/>
</dbReference>
<feature type="domain" description="Fibronectin type-III" evidence="2">
    <location>
        <begin position="130"/>
        <end position="225"/>
    </location>
</feature>
<dbReference type="Gene3D" id="2.60.40.10">
    <property type="entry name" value="Immunoglobulins"/>
    <property type="match status" value="3"/>
</dbReference>
<dbReference type="CDD" id="cd00063">
    <property type="entry name" value="FN3"/>
    <property type="match status" value="3"/>
</dbReference>
<proteinExistence type="predicted"/>